<proteinExistence type="predicted"/>
<dbReference type="SMART" id="SM00388">
    <property type="entry name" value="HisKA"/>
    <property type="match status" value="1"/>
</dbReference>
<feature type="coiled-coil region" evidence="10">
    <location>
        <begin position="120"/>
        <end position="151"/>
    </location>
</feature>
<feature type="modified residue" description="4-aspartylphosphate" evidence="9">
    <location>
        <position position="53"/>
    </location>
</feature>
<dbReference type="CDD" id="cd00082">
    <property type="entry name" value="HisKA"/>
    <property type="match status" value="1"/>
</dbReference>
<dbReference type="InterPro" id="IPR005467">
    <property type="entry name" value="His_kinase_dom"/>
</dbReference>
<evidence type="ECO:0000256" key="1">
    <source>
        <dbReference type="ARBA" id="ARBA00000085"/>
    </source>
</evidence>
<dbReference type="Pfam" id="PF00072">
    <property type="entry name" value="Response_reg"/>
    <property type="match status" value="1"/>
</dbReference>
<evidence type="ECO:0000256" key="9">
    <source>
        <dbReference type="PROSITE-ProRule" id="PRU00169"/>
    </source>
</evidence>
<feature type="domain" description="Response regulatory" evidence="12">
    <location>
        <begin position="4"/>
        <end position="118"/>
    </location>
</feature>
<comment type="catalytic activity">
    <reaction evidence="1">
        <text>ATP + protein L-histidine = ADP + protein N-phospho-L-histidine.</text>
        <dbReference type="EC" id="2.7.13.3"/>
    </reaction>
</comment>
<dbReference type="InterPro" id="IPR011006">
    <property type="entry name" value="CheY-like_superfamily"/>
</dbReference>
<dbReference type="InterPro" id="IPR003594">
    <property type="entry name" value="HATPase_dom"/>
</dbReference>
<dbReference type="InterPro" id="IPR003661">
    <property type="entry name" value="HisK_dim/P_dom"/>
</dbReference>
<dbReference type="SUPFAM" id="SSF52172">
    <property type="entry name" value="CheY-like"/>
    <property type="match status" value="1"/>
</dbReference>
<protein>
    <recommendedName>
        <fullName evidence="2">histidine kinase</fullName>
        <ecNumber evidence="2">2.7.13.3</ecNumber>
    </recommendedName>
</protein>
<dbReference type="PANTHER" id="PTHR43065:SF46">
    <property type="entry name" value="C4-DICARBOXYLATE TRANSPORT SENSOR PROTEIN DCTB"/>
    <property type="match status" value="1"/>
</dbReference>
<dbReference type="InterPro" id="IPR036890">
    <property type="entry name" value="HATPase_C_sf"/>
</dbReference>
<dbReference type="Pfam" id="PF00512">
    <property type="entry name" value="HisKA"/>
    <property type="match status" value="1"/>
</dbReference>
<dbReference type="Pfam" id="PF02518">
    <property type="entry name" value="HATPase_c"/>
    <property type="match status" value="1"/>
</dbReference>
<comment type="caution">
    <text evidence="13">The sequence shown here is derived from an EMBL/GenBank/DDBJ whole genome shotgun (WGS) entry which is preliminary data.</text>
</comment>
<dbReference type="EMBL" id="DRLD01000273">
    <property type="protein sequence ID" value="HED10982.1"/>
    <property type="molecule type" value="Genomic_DNA"/>
</dbReference>
<evidence type="ECO:0000256" key="6">
    <source>
        <dbReference type="ARBA" id="ARBA00022777"/>
    </source>
</evidence>
<evidence type="ECO:0000256" key="10">
    <source>
        <dbReference type="SAM" id="Coils"/>
    </source>
</evidence>
<dbReference type="SMART" id="SM00387">
    <property type="entry name" value="HATPase_c"/>
    <property type="match status" value="1"/>
</dbReference>
<dbReference type="SMART" id="SM00448">
    <property type="entry name" value="REC"/>
    <property type="match status" value="1"/>
</dbReference>
<keyword evidence="3 9" id="KW-0597">Phosphoprotein</keyword>
<dbReference type="InterPro" id="IPR001789">
    <property type="entry name" value="Sig_transdc_resp-reg_receiver"/>
</dbReference>
<keyword evidence="8" id="KW-0902">Two-component regulatory system</keyword>
<sequence>MEISVLIVDDDPHIGTTLQHLFAQKNVPCLYTPSLNEAREALKTNRFSVALIDLILGDENGLKFVEEFQSAFPLASVIIITGRDDVQSAQQAIRLKVFDYITKPFRLNTIWQVVSNAHKNHEVRVQREILEREKEEYAQKLEREVAAKTEEIHKTAQFYKKLAYDIPFGIMSVVDDQVIFINRAALDIIGRETYEGNVHDLIDSAKKKSFKRVLDETVKCRKTLSLRFRVKKYGEEVRPPVFASFLPTNFDDESGAIIAFNDQTTIMESRVKEMRYRSEYFKEYHLSLIGQLASGIAHNLNTPLSIIQGNAELLSIKFPDLTETQMILRQTEHMGRQISNLIKKGKNELVREEEEIDLNELIRDEVEFSKSNLYFKHYIETTLDLADRLPLVRGVFYDFSVCLSAVIQNAVDAMYNCDTRKLHIRTTSDREWVTLSISDTGMGMSPEIKEKIFDPFFTTKAHFDDMKADSKLPRGNGLGLSMVKDVVEHYGLQLQVDSRPRAGTTFTIKFPRISRAT</sequence>
<gene>
    <name evidence="13" type="ORF">ENJ10_09860</name>
</gene>
<dbReference type="Gene3D" id="1.10.287.130">
    <property type="match status" value="1"/>
</dbReference>
<dbReference type="EC" id="2.7.13.3" evidence="2"/>
<evidence type="ECO:0000256" key="3">
    <source>
        <dbReference type="ARBA" id="ARBA00022553"/>
    </source>
</evidence>
<evidence type="ECO:0000313" key="13">
    <source>
        <dbReference type="EMBL" id="HED10982.1"/>
    </source>
</evidence>
<evidence type="ECO:0000256" key="5">
    <source>
        <dbReference type="ARBA" id="ARBA00022741"/>
    </source>
</evidence>
<name>A0A7V1PVV7_CALAY</name>
<dbReference type="Gene3D" id="3.30.565.10">
    <property type="entry name" value="Histidine kinase-like ATPase, C-terminal domain"/>
    <property type="match status" value="1"/>
</dbReference>
<dbReference type="CDD" id="cd00156">
    <property type="entry name" value="REC"/>
    <property type="match status" value="1"/>
</dbReference>
<dbReference type="GO" id="GO:0000155">
    <property type="term" value="F:phosphorelay sensor kinase activity"/>
    <property type="evidence" value="ECO:0007669"/>
    <property type="project" value="InterPro"/>
</dbReference>
<evidence type="ECO:0000256" key="7">
    <source>
        <dbReference type="ARBA" id="ARBA00022840"/>
    </source>
</evidence>
<accession>A0A7V1PVV7</accession>
<keyword evidence="10" id="KW-0175">Coiled coil</keyword>
<organism evidence="13">
    <name type="scientific">Caldithrix abyssi</name>
    <dbReference type="NCBI Taxonomy" id="187145"/>
    <lineage>
        <taxon>Bacteria</taxon>
        <taxon>Pseudomonadati</taxon>
        <taxon>Calditrichota</taxon>
        <taxon>Calditrichia</taxon>
        <taxon>Calditrichales</taxon>
        <taxon>Calditrichaceae</taxon>
        <taxon>Caldithrix</taxon>
    </lineage>
</organism>
<dbReference type="SUPFAM" id="SSF47384">
    <property type="entry name" value="Homodimeric domain of signal transducing histidine kinase"/>
    <property type="match status" value="1"/>
</dbReference>
<feature type="domain" description="Histidine kinase" evidence="11">
    <location>
        <begin position="295"/>
        <end position="514"/>
    </location>
</feature>
<dbReference type="InterPro" id="IPR004358">
    <property type="entry name" value="Sig_transdc_His_kin-like_C"/>
</dbReference>
<keyword evidence="4" id="KW-0808">Transferase</keyword>
<dbReference type="Gene3D" id="3.40.50.2300">
    <property type="match status" value="1"/>
</dbReference>
<reference evidence="13" key="1">
    <citation type="journal article" date="2020" name="mSystems">
        <title>Genome- and Community-Level Interaction Insights into Carbon Utilization and Element Cycling Functions of Hydrothermarchaeota in Hydrothermal Sediment.</title>
        <authorList>
            <person name="Zhou Z."/>
            <person name="Liu Y."/>
            <person name="Xu W."/>
            <person name="Pan J."/>
            <person name="Luo Z.H."/>
            <person name="Li M."/>
        </authorList>
    </citation>
    <scope>NUCLEOTIDE SEQUENCE [LARGE SCALE GENOMIC DNA]</scope>
    <source>
        <strain evidence="13">HyVt-456</strain>
    </source>
</reference>
<dbReference type="PROSITE" id="PS50110">
    <property type="entry name" value="RESPONSE_REGULATORY"/>
    <property type="match status" value="1"/>
</dbReference>
<keyword evidence="7" id="KW-0067">ATP-binding</keyword>
<dbReference type="AlphaFoldDB" id="A0A7V1PVV7"/>
<dbReference type="PROSITE" id="PS50109">
    <property type="entry name" value="HIS_KIN"/>
    <property type="match status" value="1"/>
</dbReference>
<evidence type="ECO:0000256" key="4">
    <source>
        <dbReference type="ARBA" id="ARBA00022679"/>
    </source>
</evidence>
<dbReference type="InterPro" id="IPR036097">
    <property type="entry name" value="HisK_dim/P_sf"/>
</dbReference>
<keyword evidence="5" id="KW-0547">Nucleotide-binding</keyword>
<dbReference type="PANTHER" id="PTHR43065">
    <property type="entry name" value="SENSOR HISTIDINE KINASE"/>
    <property type="match status" value="1"/>
</dbReference>
<dbReference type="GO" id="GO:0005524">
    <property type="term" value="F:ATP binding"/>
    <property type="evidence" value="ECO:0007669"/>
    <property type="project" value="UniProtKB-KW"/>
</dbReference>
<evidence type="ECO:0000259" key="12">
    <source>
        <dbReference type="PROSITE" id="PS50110"/>
    </source>
</evidence>
<evidence type="ECO:0000256" key="8">
    <source>
        <dbReference type="ARBA" id="ARBA00023012"/>
    </source>
</evidence>
<evidence type="ECO:0000256" key="2">
    <source>
        <dbReference type="ARBA" id="ARBA00012438"/>
    </source>
</evidence>
<keyword evidence="6" id="KW-0418">Kinase</keyword>
<evidence type="ECO:0000259" key="11">
    <source>
        <dbReference type="PROSITE" id="PS50109"/>
    </source>
</evidence>
<dbReference type="PRINTS" id="PR00344">
    <property type="entry name" value="BCTRLSENSOR"/>
</dbReference>
<dbReference type="SUPFAM" id="SSF55874">
    <property type="entry name" value="ATPase domain of HSP90 chaperone/DNA topoisomerase II/histidine kinase"/>
    <property type="match status" value="1"/>
</dbReference>
<dbReference type="Proteomes" id="UP000886005">
    <property type="component" value="Unassembled WGS sequence"/>
</dbReference>